<organism evidence="2 3">
    <name type="scientific">Limulus polyphemus</name>
    <name type="common">Atlantic horseshoe crab</name>
    <dbReference type="NCBI Taxonomy" id="6850"/>
    <lineage>
        <taxon>Eukaryota</taxon>
        <taxon>Metazoa</taxon>
        <taxon>Ecdysozoa</taxon>
        <taxon>Arthropoda</taxon>
        <taxon>Chelicerata</taxon>
        <taxon>Merostomata</taxon>
        <taxon>Xiphosura</taxon>
        <taxon>Limulidae</taxon>
        <taxon>Limulus</taxon>
    </lineage>
</organism>
<protein>
    <submittedName>
        <fullName evidence="3">Uncharacterized protein LOC111083714 isoform X1</fullName>
    </submittedName>
</protein>
<evidence type="ECO:0000256" key="1">
    <source>
        <dbReference type="SAM" id="MobiDB-lite"/>
    </source>
</evidence>
<reference evidence="3" key="1">
    <citation type="submission" date="2025-08" db="UniProtKB">
        <authorList>
            <consortium name="RefSeq"/>
        </authorList>
    </citation>
    <scope>IDENTIFICATION</scope>
    <source>
        <tissue evidence="3">Muscle</tissue>
    </source>
</reference>
<feature type="region of interest" description="Disordered" evidence="1">
    <location>
        <begin position="67"/>
        <end position="95"/>
    </location>
</feature>
<dbReference type="GeneID" id="111083714"/>
<dbReference type="Proteomes" id="UP000694941">
    <property type="component" value="Unplaced"/>
</dbReference>
<dbReference type="RefSeq" id="XP_022236081.1">
    <property type="nucleotide sequence ID" value="XM_022380373.1"/>
</dbReference>
<evidence type="ECO:0000313" key="3">
    <source>
        <dbReference type="RefSeq" id="XP_022236081.1"/>
    </source>
</evidence>
<feature type="compositionally biased region" description="Acidic residues" evidence="1">
    <location>
        <begin position="70"/>
        <end position="81"/>
    </location>
</feature>
<keyword evidence="2" id="KW-1185">Reference proteome</keyword>
<proteinExistence type="predicted"/>
<sequence length="269" mass="30452">MRLERSRRPLYGWNHVICRVIKLSRRNSGKMLQFGTEHSSPEGSARSATRRKPFDFFSSIFRKKSKDQEAEVTDTSEEPAEYIDICPGSTPDSSALLPILEGEQENQPPTSLALHRPRTSLHQENTMADDMVALQLSRQDNPFLLKRSLTREDNKMVSDDTFIPPYESDQEILVQNKDTRKDVALSADDLHSHLIRSPPPKFDSAVVQFKFPEINQSEINLSSLSVCTGTIRKSGELMPLDKQGNTFYYVSLSLNLFSLSVCTGTIRKT</sequence>
<evidence type="ECO:0000313" key="2">
    <source>
        <dbReference type="Proteomes" id="UP000694941"/>
    </source>
</evidence>
<gene>
    <name evidence="3" type="primary">LOC111083714</name>
</gene>
<name>A0ABM1RXH6_LIMPO</name>
<accession>A0ABM1RXH6</accession>